<dbReference type="AlphaFoldDB" id="A0A5C8NXR5"/>
<comment type="caution">
    <text evidence="1">The sequence shown here is derived from an EMBL/GenBank/DDBJ whole genome shotgun (WGS) entry which is preliminary data.</text>
</comment>
<evidence type="ECO:0008006" key="3">
    <source>
        <dbReference type="Google" id="ProtNLM"/>
    </source>
</evidence>
<evidence type="ECO:0000313" key="1">
    <source>
        <dbReference type="EMBL" id="TXL66097.1"/>
    </source>
</evidence>
<dbReference type="Pfam" id="PF04430">
    <property type="entry name" value="DUF498"/>
    <property type="match status" value="1"/>
</dbReference>
<sequence>MKLHADMPSPLNTVTAYGPDWIEINRRRFDGAVVVMPEGEVTAWSAQRFETLSAADFESLLARAPELVLLGTGQKQRFPHPRLTAALTAAGVGVDVMNTHAACRTYNILMAEGRRVLAALLPD</sequence>
<dbReference type="InterPro" id="IPR007523">
    <property type="entry name" value="NDUFAF3/AAMDC"/>
</dbReference>
<dbReference type="OrthoDB" id="9800373at2"/>
<dbReference type="RefSeq" id="WP_147704011.1">
    <property type="nucleotide sequence ID" value="NZ_VDUY01000003.1"/>
</dbReference>
<dbReference type="CDD" id="cd05560">
    <property type="entry name" value="Xcc1710_like"/>
    <property type="match status" value="1"/>
</dbReference>
<protein>
    <recommendedName>
        <fullName evidence="3">Xcc1710-like domain-containing protein</fullName>
    </recommendedName>
</protein>
<dbReference type="SUPFAM" id="SSF64076">
    <property type="entry name" value="MTH938-like"/>
    <property type="match status" value="1"/>
</dbReference>
<gene>
    <name evidence="1" type="ORF">FHP08_08460</name>
</gene>
<dbReference type="InterPro" id="IPR036748">
    <property type="entry name" value="MTH938-like_sf"/>
</dbReference>
<proteinExistence type="predicted"/>
<dbReference type="Gene3D" id="3.40.1230.10">
    <property type="entry name" value="MTH938-like"/>
    <property type="match status" value="1"/>
</dbReference>
<name>A0A5C8NXR5_9BURK</name>
<reference evidence="1 2" key="1">
    <citation type="submission" date="2019-06" db="EMBL/GenBank/DDBJ databases">
        <title>Quisquiliibacterium sp. nov., isolated from a maize field.</title>
        <authorList>
            <person name="Lin S.-Y."/>
            <person name="Tsai C.-F."/>
            <person name="Young C.-C."/>
        </authorList>
    </citation>
    <scope>NUCLEOTIDE SEQUENCE [LARGE SCALE GENOMIC DNA]</scope>
    <source>
        <strain evidence="1 2">CC-CFT501</strain>
    </source>
</reference>
<dbReference type="Proteomes" id="UP000321548">
    <property type="component" value="Unassembled WGS sequence"/>
</dbReference>
<keyword evidence="2" id="KW-1185">Reference proteome</keyword>
<accession>A0A5C8NXR5</accession>
<evidence type="ECO:0000313" key="2">
    <source>
        <dbReference type="Proteomes" id="UP000321548"/>
    </source>
</evidence>
<dbReference type="EMBL" id="VDUY01000003">
    <property type="protein sequence ID" value="TXL66097.1"/>
    <property type="molecule type" value="Genomic_DNA"/>
</dbReference>
<organism evidence="1 2">
    <name type="scientific">Zeimonas arvi</name>
    <dbReference type="NCBI Taxonomy" id="2498847"/>
    <lineage>
        <taxon>Bacteria</taxon>
        <taxon>Pseudomonadati</taxon>
        <taxon>Pseudomonadota</taxon>
        <taxon>Betaproteobacteria</taxon>
        <taxon>Burkholderiales</taxon>
        <taxon>Burkholderiaceae</taxon>
        <taxon>Zeimonas</taxon>
    </lineage>
</organism>
<dbReference type="PANTHER" id="PTHR21192">
    <property type="entry name" value="NUCLEAR PROTEIN E3-3"/>
    <property type="match status" value="1"/>
</dbReference>
<dbReference type="PANTHER" id="PTHR21192:SF2">
    <property type="entry name" value="NADH DEHYDROGENASE [UBIQUINONE] 1 ALPHA SUBCOMPLEX ASSEMBLY FACTOR 3"/>
    <property type="match status" value="1"/>
</dbReference>